<reference evidence="1 2" key="1">
    <citation type="submission" date="2023-01" db="EMBL/GenBank/DDBJ databases">
        <title>Analysis of 21 Apiospora genomes using comparative genomics revels a genus with tremendous synthesis potential of carbohydrate active enzymes and secondary metabolites.</title>
        <authorList>
            <person name="Sorensen T."/>
        </authorList>
    </citation>
    <scope>NUCLEOTIDE SEQUENCE [LARGE SCALE GENOMIC DNA]</scope>
    <source>
        <strain evidence="1 2">CBS 135458</strain>
    </source>
</reference>
<gene>
    <name evidence="1" type="ORF">PG994_001039</name>
</gene>
<dbReference type="RefSeq" id="XP_066720589.1">
    <property type="nucleotide sequence ID" value="XM_066852448.1"/>
</dbReference>
<dbReference type="Proteomes" id="UP001480595">
    <property type="component" value="Unassembled WGS sequence"/>
</dbReference>
<name>A0ABR1WRB2_9PEZI</name>
<proteinExistence type="predicted"/>
<sequence>MPLVNDTGEPFVRVRLGGGAEGGTGSRCAHSWNKAFRWQRVPAASPRHDATVFAPATPLFLTNRPLVEPAADIATHKLSSGGPTPPAADWPGEEEDLPAFVIMGNRMMMVNRTWRLANAGFRTYVVHLPRVPGDQLK</sequence>
<organism evidence="1 2">
    <name type="scientific">Apiospora phragmitis</name>
    <dbReference type="NCBI Taxonomy" id="2905665"/>
    <lineage>
        <taxon>Eukaryota</taxon>
        <taxon>Fungi</taxon>
        <taxon>Dikarya</taxon>
        <taxon>Ascomycota</taxon>
        <taxon>Pezizomycotina</taxon>
        <taxon>Sordariomycetes</taxon>
        <taxon>Xylariomycetidae</taxon>
        <taxon>Amphisphaeriales</taxon>
        <taxon>Apiosporaceae</taxon>
        <taxon>Apiospora</taxon>
    </lineage>
</organism>
<dbReference type="GeneID" id="92085511"/>
<accession>A0ABR1WRB2</accession>
<evidence type="ECO:0000313" key="1">
    <source>
        <dbReference type="EMBL" id="KAK8086065.1"/>
    </source>
</evidence>
<evidence type="ECO:0000313" key="2">
    <source>
        <dbReference type="Proteomes" id="UP001480595"/>
    </source>
</evidence>
<dbReference type="EMBL" id="JAQQWL010000002">
    <property type="protein sequence ID" value="KAK8086065.1"/>
    <property type="molecule type" value="Genomic_DNA"/>
</dbReference>
<comment type="caution">
    <text evidence="1">The sequence shown here is derived from an EMBL/GenBank/DDBJ whole genome shotgun (WGS) entry which is preliminary data.</text>
</comment>
<keyword evidence="2" id="KW-1185">Reference proteome</keyword>
<protein>
    <submittedName>
        <fullName evidence="1">Uncharacterized protein</fullName>
    </submittedName>
</protein>